<feature type="domain" description="Bacillithiol biosynthesis BshC N-terminal Rossmann-like" evidence="3">
    <location>
        <begin position="1"/>
        <end position="370"/>
    </location>
</feature>
<comment type="caution">
    <text evidence="5">The sequence shown here is derived from an EMBL/GenBank/DDBJ whole genome shotgun (WGS) entry which is preliminary data.</text>
</comment>
<evidence type="ECO:0000313" key="5">
    <source>
        <dbReference type="EMBL" id="TCK85825.1"/>
    </source>
</evidence>
<protein>
    <recommendedName>
        <fullName evidence="2">Putative cysteine ligase BshC</fullName>
        <ecNumber evidence="2">6.-.-.-</ecNumber>
    </recommendedName>
</protein>
<accession>A0A4R1M290</accession>
<dbReference type="GO" id="GO:0016874">
    <property type="term" value="F:ligase activity"/>
    <property type="evidence" value="ECO:0007669"/>
    <property type="project" value="UniProtKB-UniRule"/>
</dbReference>
<comment type="similarity">
    <text evidence="2">Belongs to the BshC family.</text>
</comment>
<keyword evidence="6" id="KW-1185">Reference proteome</keyword>
<dbReference type="InterPro" id="IPR011199">
    <property type="entry name" value="Bacillithiol_biosynth_BshC"/>
</dbReference>
<dbReference type="EMBL" id="SMGO01000001">
    <property type="protein sequence ID" value="TCK85825.1"/>
    <property type="molecule type" value="Genomic_DNA"/>
</dbReference>
<evidence type="ECO:0000259" key="3">
    <source>
        <dbReference type="Pfam" id="PF10079"/>
    </source>
</evidence>
<evidence type="ECO:0000256" key="2">
    <source>
        <dbReference type="HAMAP-Rule" id="MF_01867"/>
    </source>
</evidence>
<evidence type="ECO:0000256" key="1">
    <source>
        <dbReference type="ARBA" id="ARBA00022598"/>
    </source>
</evidence>
<organism evidence="5 6">
    <name type="scientific">Albibacterium bauzanense</name>
    <dbReference type="NCBI Taxonomy" id="653929"/>
    <lineage>
        <taxon>Bacteria</taxon>
        <taxon>Pseudomonadati</taxon>
        <taxon>Bacteroidota</taxon>
        <taxon>Sphingobacteriia</taxon>
        <taxon>Sphingobacteriales</taxon>
        <taxon>Sphingobacteriaceae</taxon>
        <taxon>Albibacterium</taxon>
    </lineage>
</organism>
<dbReference type="EC" id="6.-.-.-" evidence="2"/>
<dbReference type="OrthoDB" id="9765151at2"/>
<gene>
    <name evidence="2" type="primary">bshC</name>
    <name evidence="5" type="ORF">C8N28_1142</name>
</gene>
<evidence type="ECO:0000313" key="6">
    <source>
        <dbReference type="Proteomes" id="UP000294616"/>
    </source>
</evidence>
<keyword evidence="1 2" id="KW-0436">Ligase</keyword>
<feature type="domain" description="Bacillithiol biosynthesis BshC C-terminal coiled-coil" evidence="4">
    <location>
        <begin position="373"/>
        <end position="527"/>
    </location>
</feature>
<dbReference type="NCBIfam" id="TIGR03998">
    <property type="entry name" value="thiol_BshC"/>
    <property type="match status" value="1"/>
</dbReference>
<dbReference type="PIRSF" id="PIRSF012535">
    <property type="entry name" value="UCP012535"/>
    <property type="match status" value="1"/>
</dbReference>
<evidence type="ECO:0000259" key="4">
    <source>
        <dbReference type="Pfam" id="PF24850"/>
    </source>
</evidence>
<dbReference type="Pfam" id="PF24850">
    <property type="entry name" value="CC_BshC"/>
    <property type="match status" value="1"/>
</dbReference>
<dbReference type="HAMAP" id="MF_01867">
    <property type="entry name" value="BshC"/>
    <property type="match status" value="1"/>
</dbReference>
<dbReference type="Proteomes" id="UP000294616">
    <property type="component" value="Unassembled WGS sequence"/>
</dbReference>
<dbReference type="InterPro" id="IPR055399">
    <property type="entry name" value="CC_BshC"/>
</dbReference>
<feature type="coiled-coil region" evidence="2">
    <location>
        <begin position="448"/>
        <end position="483"/>
    </location>
</feature>
<name>A0A4R1M290_9SPHI</name>
<sequence>MKATYIDYSDTLSFSSLLINYFENNEQLGDFYGNRPDEAGFSRQINSRSFSHRKVLVNTLLAQQKNSETSEKSLANINLLNDPNSFTITTGHQLNIFTGPLYFIFKIATAIKLSMDLKEKFPSSNFIPVYWMASEDHDFEEINHTHISKHTIKWNKSATGATGRLSTADIKEAVQTYQKILGLSDNSNKLSKIIEKAYLGQSNLADATRSLANQLFGDYGLVVIDADQIELKKLFIPVIKQDILEQNSSREVEKTSKELSDAGFKTQVHGRDINFFYLKDNYRERLILNKEGKYEVLNQQRYFSEDELLKEIDKHPERFSPNVIMRPVYQEIILPNLAYIGGGAEINYWMQLKGVFDYYQLNFPILIPRNSAMIADGKLGEKIYRLNFTYKSIFKNTEVLKKEYVRVHSKHRLNLNDEWLEFTSLFEKIKLRAYKIDPTLGPSTDAIEARLKKALDRLEKKLLKADQSNYKEALNQIERIKEKLFPGGVLQERIENFGPYYVKYGDSFIEELVHKFKPLEFKFTVLY</sequence>
<dbReference type="InterPro" id="IPR055398">
    <property type="entry name" value="Rossmann-like_BshC"/>
</dbReference>
<dbReference type="RefSeq" id="WP_132222344.1">
    <property type="nucleotide sequence ID" value="NZ_SMGO01000001.1"/>
</dbReference>
<keyword evidence="2" id="KW-0175">Coiled coil</keyword>
<reference evidence="5 6" key="1">
    <citation type="submission" date="2019-03" db="EMBL/GenBank/DDBJ databases">
        <title>Genomic Encyclopedia of Archaeal and Bacterial Type Strains, Phase II (KMG-II): from individual species to whole genera.</title>
        <authorList>
            <person name="Goeker M."/>
        </authorList>
    </citation>
    <scope>NUCLEOTIDE SEQUENCE [LARGE SCALE GENOMIC DNA]</scope>
    <source>
        <strain evidence="5 6">DSM 22554</strain>
    </source>
</reference>
<proteinExistence type="inferred from homology"/>
<dbReference type="Pfam" id="PF10079">
    <property type="entry name" value="Rossmann-like_BshC"/>
    <property type="match status" value="1"/>
</dbReference>
<dbReference type="AlphaFoldDB" id="A0A4R1M290"/>